<evidence type="ECO:0000313" key="1">
    <source>
        <dbReference type="EMBL" id="CAG9607365.1"/>
    </source>
</evidence>
<protein>
    <submittedName>
        <fullName evidence="1">Uncharacterized protein</fullName>
    </submittedName>
</protein>
<organism evidence="1 2">
    <name type="scientific">Pseudoneobacillus rhizosphaerae</name>
    <dbReference type="NCBI Taxonomy" id="2880968"/>
    <lineage>
        <taxon>Bacteria</taxon>
        <taxon>Bacillati</taxon>
        <taxon>Bacillota</taxon>
        <taxon>Bacilli</taxon>
        <taxon>Bacillales</taxon>
        <taxon>Bacillaceae</taxon>
        <taxon>Pseudoneobacillus</taxon>
    </lineage>
</organism>
<sequence>MTGQYKNPIFGYAFTNNNDSEANAKLSEDRYEIYVNNDFIGYKSLMNTSDELSDVDDFLKSQGINEFQSQLDGDHYYISGSEAERIKDVLNVYCQNR</sequence>
<reference evidence="1" key="1">
    <citation type="submission" date="2021-10" db="EMBL/GenBank/DDBJ databases">
        <authorList>
            <person name="Criscuolo A."/>
        </authorList>
    </citation>
    <scope>NUCLEOTIDE SEQUENCE</scope>
    <source>
        <strain evidence="1">CIP111885</strain>
    </source>
</reference>
<comment type="caution">
    <text evidence="1">The sequence shown here is derived from an EMBL/GenBank/DDBJ whole genome shotgun (WGS) entry which is preliminary data.</text>
</comment>
<dbReference type="RefSeq" id="WP_230495632.1">
    <property type="nucleotide sequence ID" value="NZ_CAKJTG010000005.1"/>
</dbReference>
<keyword evidence="2" id="KW-1185">Reference proteome</keyword>
<dbReference type="AlphaFoldDB" id="A0A9C7LAE0"/>
<dbReference type="EMBL" id="CAKJTG010000005">
    <property type="protein sequence ID" value="CAG9607365.1"/>
    <property type="molecule type" value="Genomic_DNA"/>
</dbReference>
<name>A0A9C7LAE0_9BACI</name>
<gene>
    <name evidence="1" type="ORF">NEOCIP111885_01056</name>
</gene>
<dbReference type="Proteomes" id="UP000789845">
    <property type="component" value="Unassembled WGS sequence"/>
</dbReference>
<proteinExistence type="predicted"/>
<evidence type="ECO:0000313" key="2">
    <source>
        <dbReference type="Proteomes" id="UP000789845"/>
    </source>
</evidence>
<accession>A0A9C7LAE0</accession>